<keyword evidence="7" id="KW-1185">Reference proteome</keyword>
<dbReference type="Proteomes" id="UP000199280">
    <property type="component" value="Unassembled WGS sequence"/>
</dbReference>
<dbReference type="Proteomes" id="UP000076878">
    <property type="component" value="Unassembled WGS sequence"/>
</dbReference>
<accession>A0A143Z5T4</accession>
<evidence type="ECO:0000256" key="1">
    <source>
        <dbReference type="PIRSR" id="PIRSR037031-50"/>
    </source>
</evidence>
<gene>
    <name evidence="5" type="ORF">SAMN05216375_1259</name>
    <name evidence="4" type="ORF">TR210_2542</name>
</gene>
<reference evidence="4 6" key="1">
    <citation type="submission" date="2016-02" db="EMBL/GenBank/DDBJ databases">
        <authorList>
            <person name="Wen L."/>
            <person name="He K."/>
            <person name="Yang H."/>
        </authorList>
    </citation>
    <scope>NUCLEOTIDE SEQUENCE [LARGE SCALE GENOMIC DNA]</scope>
    <source>
        <strain evidence="4">Trichococcus_R210</strain>
    </source>
</reference>
<dbReference type="InterPro" id="IPR012336">
    <property type="entry name" value="Thioredoxin-like_fold"/>
</dbReference>
<proteinExistence type="predicted"/>
<evidence type="ECO:0000313" key="7">
    <source>
        <dbReference type="Proteomes" id="UP000199280"/>
    </source>
</evidence>
<organism evidence="4 6">
    <name type="scientific">Trichococcus ilyis</name>
    <dbReference type="NCBI Taxonomy" id="640938"/>
    <lineage>
        <taxon>Bacteria</taxon>
        <taxon>Bacillati</taxon>
        <taxon>Bacillota</taxon>
        <taxon>Bacilli</taxon>
        <taxon>Lactobacillales</taxon>
        <taxon>Carnobacteriaceae</taxon>
        <taxon>Trichococcus</taxon>
    </lineage>
</organism>
<feature type="domain" description="Thioredoxin-like fold" evidence="3">
    <location>
        <begin position="1"/>
        <end position="76"/>
    </location>
</feature>
<feature type="disulfide bond" description="Redox-active" evidence="2">
    <location>
        <begin position="10"/>
        <end position="13"/>
    </location>
</feature>
<dbReference type="PIRSF" id="PIRSF037031">
    <property type="entry name" value="Redox_disulphide_2"/>
    <property type="match status" value="1"/>
</dbReference>
<dbReference type="OrthoDB" id="9800630at2"/>
<dbReference type="STRING" id="640938.TR210_2542"/>
<dbReference type="NCBIfam" id="TIGR00412">
    <property type="entry name" value="redox_disulf_2"/>
    <property type="match status" value="1"/>
</dbReference>
<evidence type="ECO:0000259" key="3">
    <source>
        <dbReference type="Pfam" id="PF13192"/>
    </source>
</evidence>
<dbReference type="EMBL" id="FJNB01000024">
    <property type="protein sequence ID" value="CZR08196.1"/>
    <property type="molecule type" value="Genomic_DNA"/>
</dbReference>
<dbReference type="Gene3D" id="3.40.30.10">
    <property type="entry name" value="Glutaredoxin"/>
    <property type="match status" value="1"/>
</dbReference>
<evidence type="ECO:0000313" key="4">
    <source>
        <dbReference type="EMBL" id="CZR08196.1"/>
    </source>
</evidence>
<dbReference type="SUPFAM" id="SSF52833">
    <property type="entry name" value="Thioredoxin-like"/>
    <property type="match status" value="1"/>
</dbReference>
<keyword evidence="2" id="KW-1015">Disulfide bond</keyword>
<dbReference type="EMBL" id="FNYT01000025">
    <property type="protein sequence ID" value="SEJ75584.1"/>
    <property type="molecule type" value="Genomic_DNA"/>
</dbReference>
<name>A0A143Z5T4_9LACT</name>
<dbReference type="RefSeq" id="WP_068624356.1">
    <property type="nucleotide sequence ID" value="NZ_FJNB01000024.1"/>
</dbReference>
<reference evidence="5 7" key="2">
    <citation type="submission" date="2016-10" db="EMBL/GenBank/DDBJ databases">
        <authorList>
            <person name="Varghese N."/>
            <person name="Submissions S."/>
        </authorList>
    </citation>
    <scope>NUCLEOTIDE SEQUENCE [LARGE SCALE GENOMIC DNA]</scope>
    <source>
        <strain evidence="5 7">DSM 22150</strain>
    </source>
</reference>
<dbReference type="AlphaFoldDB" id="A0A143Z5T4"/>
<keyword evidence="2" id="KW-0676">Redox-active center</keyword>
<evidence type="ECO:0000313" key="5">
    <source>
        <dbReference type="EMBL" id="SEJ75584.1"/>
    </source>
</evidence>
<protein>
    <submittedName>
        <fullName evidence="4">Redox-active disulphide protein 2</fullName>
    </submittedName>
    <submittedName>
        <fullName evidence="5">Small redox-active disulfide protein 2</fullName>
    </submittedName>
</protein>
<dbReference type="InterPro" id="IPR005243">
    <property type="entry name" value="THIRX-like_proc"/>
</dbReference>
<evidence type="ECO:0000256" key="2">
    <source>
        <dbReference type="PIRSR" id="PIRSR037031-51"/>
    </source>
</evidence>
<sequence length="77" mass="8386">MEIKILGIGCKNCVNLAKNTEEALKELGMEATITKVTDMKDIAKYGIMRTPGLVIDEKVVSYGKVASADEIAELLKK</sequence>
<dbReference type="Pfam" id="PF13192">
    <property type="entry name" value="Thioredoxin_3"/>
    <property type="match status" value="1"/>
</dbReference>
<evidence type="ECO:0000313" key="6">
    <source>
        <dbReference type="Proteomes" id="UP000076878"/>
    </source>
</evidence>
<dbReference type="PANTHER" id="PTHR36450">
    <property type="entry name" value="THIOREDOXIN"/>
    <property type="match status" value="1"/>
</dbReference>
<feature type="active site" description="Nucleophile" evidence="1">
    <location>
        <position position="13"/>
    </location>
</feature>
<feature type="active site" description="Nucleophile" evidence="1">
    <location>
        <position position="10"/>
    </location>
</feature>
<dbReference type="InterPro" id="IPR036249">
    <property type="entry name" value="Thioredoxin-like_sf"/>
</dbReference>
<dbReference type="PANTHER" id="PTHR36450:SF1">
    <property type="entry name" value="THIOREDOXIN"/>
    <property type="match status" value="1"/>
</dbReference>